<keyword evidence="2" id="KW-0472">Membrane</keyword>
<feature type="region of interest" description="Disordered" evidence="1">
    <location>
        <begin position="324"/>
        <end position="383"/>
    </location>
</feature>
<name>A0A6A4GYF9_9AGAR</name>
<feature type="transmembrane region" description="Helical" evidence="2">
    <location>
        <begin position="6"/>
        <end position="24"/>
    </location>
</feature>
<evidence type="ECO:0000313" key="4">
    <source>
        <dbReference type="Proteomes" id="UP000799118"/>
    </source>
</evidence>
<organism evidence="3 4">
    <name type="scientific">Gymnopus androsaceus JB14</name>
    <dbReference type="NCBI Taxonomy" id="1447944"/>
    <lineage>
        <taxon>Eukaryota</taxon>
        <taxon>Fungi</taxon>
        <taxon>Dikarya</taxon>
        <taxon>Basidiomycota</taxon>
        <taxon>Agaricomycotina</taxon>
        <taxon>Agaricomycetes</taxon>
        <taxon>Agaricomycetidae</taxon>
        <taxon>Agaricales</taxon>
        <taxon>Marasmiineae</taxon>
        <taxon>Omphalotaceae</taxon>
        <taxon>Gymnopus</taxon>
    </lineage>
</organism>
<reference evidence="3" key="1">
    <citation type="journal article" date="2019" name="Environ. Microbiol.">
        <title>Fungal ecological strategies reflected in gene transcription - a case study of two litter decomposers.</title>
        <authorList>
            <person name="Barbi F."/>
            <person name="Kohler A."/>
            <person name="Barry K."/>
            <person name="Baskaran P."/>
            <person name="Daum C."/>
            <person name="Fauchery L."/>
            <person name="Ihrmark K."/>
            <person name="Kuo A."/>
            <person name="LaButti K."/>
            <person name="Lipzen A."/>
            <person name="Morin E."/>
            <person name="Grigoriev I.V."/>
            <person name="Henrissat B."/>
            <person name="Lindahl B."/>
            <person name="Martin F."/>
        </authorList>
    </citation>
    <scope>NUCLEOTIDE SEQUENCE</scope>
    <source>
        <strain evidence="3">JB14</strain>
    </source>
</reference>
<accession>A0A6A4GYF9</accession>
<evidence type="ECO:0000313" key="3">
    <source>
        <dbReference type="EMBL" id="KAE9390493.1"/>
    </source>
</evidence>
<keyword evidence="2" id="KW-0812">Transmembrane</keyword>
<evidence type="ECO:0000256" key="2">
    <source>
        <dbReference type="SAM" id="Phobius"/>
    </source>
</evidence>
<feature type="transmembrane region" description="Helical" evidence="2">
    <location>
        <begin position="118"/>
        <end position="140"/>
    </location>
</feature>
<keyword evidence="2" id="KW-1133">Transmembrane helix</keyword>
<feature type="transmembrane region" description="Helical" evidence="2">
    <location>
        <begin position="74"/>
        <end position="97"/>
    </location>
</feature>
<dbReference type="OrthoDB" id="2935534at2759"/>
<sequence length="383" mass="41318">MVIFVILLYGIYTVLFGLYTYLQIQQQGRIRYYQVSLFLLYLLATASIVIAILTKNHYNLYVLYVLLSDDYGGSIAVAHFTSFMNLIVAAEAVYVAANIIADSLLLYRCYIVWGSSNLVIAGPVVISVVNAVMAFIAAILEKKGSSSLLSAKGTTENSADEAAGTLSFAFLCVNLLTNLILTGLIAGRIWWISRETNRLLSSGSNDRRINGIAAMVLESGLLYPVALIICIILNLVDPTVQVQPLLTMVVGIAPTLIMVRADLGISIENAANGAHGTTSDELNDLEMNRYDQKKAFEAPESEVYEWGSATKGKAPQNKAFDASELGTGEESEPLASRYHDAPPPAFFESQQGSSRLISAGPPPGSGEKSLVGGMVILSPPEEF</sequence>
<feature type="transmembrane region" description="Helical" evidence="2">
    <location>
        <begin position="168"/>
        <end position="191"/>
    </location>
</feature>
<protein>
    <submittedName>
        <fullName evidence="3">Uncharacterized protein</fullName>
    </submittedName>
</protein>
<dbReference type="Proteomes" id="UP000799118">
    <property type="component" value="Unassembled WGS sequence"/>
</dbReference>
<evidence type="ECO:0000256" key="1">
    <source>
        <dbReference type="SAM" id="MobiDB-lite"/>
    </source>
</evidence>
<dbReference type="AlphaFoldDB" id="A0A6A4GYF9"/>
<feature type="transmembrane region" description="Helical" evidence="2">
    <location>
        <begin position="212"/>
        <end position="236"/>
    </location>
</feature>
<gene>
    <name evidence="3" type="ORF">BT96DRAFT_925864</name>
</gene>
<keyword evidence="4" id="KW-1185">Reference proteome</keyword>
<proteinExistence type="predicted"/>
<feature type="transmembrane region" description="Helical" evidence="2">
    <location>
        <begin position="36"/>
        <end position="54"/>
    </location>
</feature>
<feature type="transmembrane region" description="Helical" evidence="2">
    <location>
        <begin position="242"/>
        <end position="259"/>
    </location>
</feature>
<dbReference type="EMBL" id="ML769656">
    <property type="protein sequence ID" value="KAE9390493.1"/>
    <property type="molecule type" value="Genomic_DNA"/>
</dbReference>